<dbReference type="InterPro" id="IPR003356">
    <property type="entry name" value="DNA_methylase_A-5"/>
</dbReference>
<dbReference type="Pfam" id="PF02384">
    <property type="entry name" value="N6_Mtase"/>
    <property type="match status" value="1"/>
</dbReference>
<comment type="catalytic activity">
    <reaction evidence="5">
        <text>a 2'-deoxyadenosine in DNA + S-adenosyl-L-methionine = an N(6)-methyl-2'-deoxyadenosine in DNA + S-adenosyl-L-homocysteine + H(+)</text>
        <dbReference type="Rhea" id="RHEA:15197"/>
        <dbReference type="Rhea" id="RHEA-COMP:12418"/>
        <dbReference type="Rhea" id="RHEA-COMP:12419"/>
        <dbReference type="ChEBI" id="CHEBI:15378"/>
        <dbReference type="ChEBI" id="CHEBI:57856"/>
        <dbReference type="ChEBI" id="CHEBI:59789"/>
        <dbReference type="ChEBI" id="CHEBI:90615"/>
        <dbReference type="ChEBI" id="CHEBI:90616"/>
        <dbReference type="EC" id="2.1.1.72"/>
    </reaction>
</comment>
<dbReference type="PRINTS" id="PR00507">
    <property type="entry name" value="N12N6MTFRASE"/>
</dbReference>
<dbReference type="GO" id="GO:0003677">
    <property type="term" value="F:DNA binding"/>
    <property type="evidence" value="ECO:0007669"/>
    <property type="project" value="InterPro"/>
</dbReference>
<protein>
    <recommendedName>
        <fullName evidence="2">site-specific DNA-methyltransferase (adenine-specific)</fullName>
        <ecNumber evidence="2">2.1.1.72</ecNumber>
    </recommendedName>
</protein>
<keyword evidence="3" id="KW-0489">Methyltransferase</keyword>
<comment type="caution">
    <text evidence="8">The sequence shown here is derived from an EMBL/GenBank/DDBJ whole genome shotgun (WGS) entry which is preliminary data.</text>
</comment>
<feature type="domain" description="DNA methylase adenine-specific" evidence="6">
    <location>
        <begin position="332"/>
        <end position="551"/>
    </location>
</feature>
<evidence type="ECO:0000259" key="6">
    <source>
        <dbReference type="Pfam" id="PF02384"/>
    </source>
</evidence>
<accession>A0A414FMF0</accession>
<dbReference type="InterPro" id="IPR050953">
    <property type="entry name" value="N4_N6_ade-DNA_methylase"/>
</dbReference>
<reference evidence="8 9" key="1">
    <citation type="submission" date="2018-08" db="EMBL/GenBank/DDBJ databases">
        <title>A genome reference for cultivated species of the human gut microbiota.</title>
        <authorList>
            <person name="Zou Y."/>
            <person name="Xue W."/>
            <person name="Luo G."/>
        </authorList>
    </citation>
    <scope>NUCLEOTIDE SEQUENCE [LARGE SCALE GENOMIC DNA]</scope>
    <source>
        <strain evidence="8 9">AM31-10</strain>
    </source>
</reference>
<dbReference type="AlphaFoldDB" id="A0A414FMF0"/>
<dbReference type="InterPro" id="IPR029063">
    <property type="entry name" value="SAM-dependent_MTases_sf"/>
</dbReference>
<dbReference type="Pfam" id="PF18135">
    <property type="entry name" value="Type_ISP_C"/>
    <property type="match status" value="1"/>
</dbReference>
<dbReference type="PANTHER" id="PTHR33841">
    <property type="entry name" value="DNA METHYLTRANSFERASE YEEA-RELATED"/>
    <property type="match status" value="1"/>
</dbReference>
<evidence type="ECO:0000313" key="9">
    <source>
        <dbReference type="Proteomes" id="UP000284361"/>
    </source>
</evidence>
<gene>
    <name evidence="8" type="ORF">DW789_13455</name>
</gene>
<feature type="domain" description="Type ISP restriction-modification enzyme LLaBIII C-terminal specificity" evidence="7">
    <location>
        <begin position="686"/>
        <end position="1019"/>
    </location>
</feature>
<dbReference type="Gene3D" id="3.40.50.150">
    <property type="entry name" value="Vaccinia Virus protein VP39"/>
    <property type="match status" value="1"/>
</dbReference>
<dbReference type="GO" id="GO:0032259">
    <property type="term" value="P:methylation"/>
    <property type="evidence" value="ECO:0007669"/>
    <property type="project" value="UniProtKB-KW"/>
</dbReference>
<dbReference type="GO" id="GO:0008170">
    <property type="term" value="F:N-methyltransferase activity"/>
    <property type="evidence" value="ECO:0007669"/>
    <property type="project" value="InterPro"/>
</dbReference>
<comment type="similarity">
    <text evidence="1">Belongs to the N(4)/N(6)-methyltransferase family.</text>
</comment>
<keyword evidence="4" id="KW-0808">Transferase</keyword>
<organism evidence="8 9">
    <name type="scientific">Phocaeicola plebeius</name>
    <dbReference type="NCBI Taxonomy" id="310297"/>
    <lineage>
        <taxon>Bacteria</taxon>
        <taxon>Pseudomonadati</taxon>
        <taxon>Bacteroidota</taxon>
        <taxon>Bacteroidia</taxon>
        <taxon>Bacteroidales</taxon>
        <taxon>Bacteroidaceae</taxon>
        <taxon>Phocaeicola</taxon>
    </lineage>
</organism>
<evidence type="ECO:0000256" key="3">
    <source>
        <dbReference type="ARBA" id="ARBA00022603"/>
    </source>
</evidence>
<dbReference type="PANTHER" id="PTHR33841:SF1">
    <property type="entry name" value="DNA METHYLTRANSFERASE A"/>
    <property type="match status" value="1"/>
</dbReference>
<evidence type="ECO:0000313" key="8">
    <source>
        <dbReference type="EMBL" id="RHD50168.1"/>
    </source>
</evidence>
<evidence type="ECO:0000256" key="4">
    <source>
        <dbReference type="ARBA" id="ARBA00022679"/>
    </source>
</evidence>
<dbReference type="SUPFAM" id="SSF53335">
    <property type="entry name" value="S-adenosyl-L-methionine-dependent methyltransferases"/>
    <property type="match status" value="1"/>
</dbReference>
<evidence type="ECO:0000256" key="1">
    <source>
        <dbReference type="ARBA" id="ARBA00006594"/>
    </source>
</evidence>
<name>A0A414FMF0_9BACT</name>
<sequence>MPGFMERLNTIIKYYINKLERDYRTAIETGNATPELSFRPALDDFLEQISKYINPQIDRIFEPRQQGKYGRPDWLFNNNSTMGIYGYVEAKGFNPDITLNPRDYESQVKRYLYLGNPVILTDGVDFIVYNPNGTSKLTSICKKPINWANIEINTDILPVLREFFKEEGFRTVSEKQLVSELSKRAKYLCEDIESILNLEEDEAENETERNTIIALKHLWDIASKRHNISLKDNHTFAGFVAQILAFGLLYAHRFINSEGITPQEKYQKLQVFWSSPMFKKPVLRLQPFKTLVDALSEELNSSFSKIGIWYDNTRRLLSCIRLSDLQISTPNFHELYESFLATYDGQTRNDFGAWYTPMCLAEYAAKFVNKILPSVLPGELVNGKALKVIDPCCGTGTFIEAVLKNIKLYDGSQIIGFEILPVPYALANYRISMLDVKDEPDIEVILTNTLSDSTFKHTKIKDGATDVVSTFFLKEQRKAKKLSSPPLTLIIGNPPCSDSVTINNEGKIISKLMEDFRPRVRKGRSNKQKQLANEMTKFLRWCLYKAEKSSPSVFALVLPSTFAQNESFLNARKYLVEHVSEMWVLDFDIDNRAGHNAENLFNTLQGRLLLVGTIRQLNFTLPTIHYKGIYNLTKREKKEFLESDIEFTDWESVNIDKKYIFKPSAKVDEELYANFWHLGSDDEPSIFMRDCSGLKLAPTHLLVHFSKGQLKRRSRFIADENNNYEQIKDRWYKGQTKPPAQSKLSHEVKVALANSDDCIVEYSYRPFLTASLILNNKLMDALRKTPGGGMRERPEVQAAYADERVFGFAVAPAPADICPVIKKFSSFCWNIPDNDLATRGNAHVFCNRFPNYKSKKGWSAKPVNNINDRLLSELSARFNYTKDELINKAVFYTYGSLNSDLYMKSFSGKLHTVAGEWASIPITSDKDLFDRMVSVGMIMANVEKKTFNIEETMITKLFGSKLLTDFQESEIHSYNCTTDSIELLDNRKRPILVIPVAEEVLKFDVSGYNVIREWLKYHSYSYYRKACGKSDLLDLLCLIIRILEYNKQVKESDIIMRDILIGQLVKPIHNSEGK</sequence>
<evidence type="ECO:0000256" key="2">
    <source>
        <dbReference type="ARBA" id="ARBA00011900"/>
    </source>
</evidence>
<proteinExistence type="inferred from homology"/>
<dbReference type="EMBL" id="QSJG01000035">
    <property type="protein sequence ID" value="RHD50168.1"/>
    <property type="molecule type" value="Genomic_DNA"/>
</dbReference>
<dbReference type="InterPro" id="IPR041635">
    <property type="entry name" value="Type_ISP_LLaBIII_C"/>
</dbReference>
<dbReference type="EC" id="2.1.1.72" evidence="2"/>
<dbReference type="Proteomes" id="UP000284361">
    <property type="component" value="Unassembled WGS sequence"/>
</dbReference>
<evidence type="ECO:0000259" key="7">
    <source>
        <dbReference type="Pfam" id="PF18135"/>
    </source>
</evidence>
<evidence type="ECO:0000256" key="5">
    <source>
        <dbReference type="ARBA" id="ARBA00047942"/>
    </source>
</evidence>
<dbReference type="GO" id="GO:0009007">
    <property type="term" value="F:site-specific DNA-methyltransferase (adenine-specific) activity"/>
    <property type="evidence" value="ECO:0007669"/>
    <property type="project" value="UniProtKB-EC"/>
</dbReference>